<dbReference type="AlphaFoldDB" id="F4R987"/>
<evidence type="ECO:0000313" key="3">
    <source>
        <dbReference type="Proteomes" id="UP000001072"/>
    </source>
</evidence>
<sequence>MAGWSRSRSQSKLFAWAQAQDMMTVESEIDRSRKEIQTLNRKPSLSNDPHYVARRQAERVHAQDAQKRLASLGLVTPAIHNSFISRPKSSSAVKSMSKSSPSTPSPEQREIVQLRDELARLKHDHAQLQDRMSSSVRKAEAEQKKHDTEKKFMITMIKKLKMEVEEGWDRLIRLKESYEAHGAPQAIQGYQTPSRVDLYEHMNISRPSTRVSFSDQMEPPSRPHSSQTTSRHSAVEHLRAPSISDLPTSFKGRGSLNRAVGHARTGSAELHHQHSTSSSIIPSYLLFNQALPQRSRRTSFS</sequence>
<dbReference type="OrthoDB" id="2504501at2759"/>
<dbReference type="GeneID" id="18921759"/>
<dbReference type="KEGG" id="mlr:MELLADRAFT_102742"/>
<feature type="region of interest" description="Disordered" evidence="1">
    <location>
        <begin position="86"/>
        <end position="109"/>
    </location>
</feature>
<dbReference type="HOGENOM" id="CLU_921780_0_0_1"/>
<gene>
    <name evidence="2" type="ORF">MELLADRAFT_102742</name>
</gene>
<dbReference type="VEuPathDB" id="FungiDB:MELLADRAFT_102742"/>
<dbReference type="RefSeq" id="XP_007405542.1">
    <property type="nucleotide sequence ID" value="XM_007405480.1"/>
</dbReference>
<evidence type="ECO:0000313" key="2">
    <source>
        <dbReference type="EMBL" id="EGG10940.1"/>
    </source>
</evidence>
<accession>F4R987</accession>
<feature type="compositionally biased region" description="Polar residues" evidence="1">
    <location>
        <begin position="223"/>
        <end position="232"/>
    </location>
</feature>
<name>F4R987_MELLP</name>
<evidence type="ECO:0000256" key="1">
    <source>
        <dbReference type="SAM" id="MobiDB-lite"/>
    </source>
</evidence>
<proteinExistence type="predicted"/>
<dbReference type="Proteomes" id="UP000001072">
    <property type="component" value="Unassembled WGS sequence"/>
</dbReference>
<protein>
    <submittedName>
        <fullName evidence="2">Uncharacterized protein</fullName>
    </submittedName>
</protein>
<organism evidence="3">
    <name type="scientific">Melampsora larici-populina (strain 98AG31 / pathotype 3-4-7)</name>
    <name type="common">Poplar leaf rust fungus</name>
    <dbReference type="NCBI Taxonomy" id="747676"/>
    <lineage>
        <taxon>Eukaryota</taxon>
        <taxon>Fungi</taxon>
        <taxon>Dikarya</taxon>
        <taxon>Basidiomycota</taxon>
        <taxon>Pucciniomycotina</taxon>
        <taxon>Pucciniomycetes</taxon>
        <taxon>Pucciniales</taxon>
        <taxon>Melampsoraceae</taxon>
        <taxon>Melampsora</taxon>
    </lineage>
</organism>
<feature type="compositionally biased region" description="Low complexity" evidence="1">
    <location>
        <begin position="86"/>
        <end position="106"/>
    </location>
</feature>
<keyword evidence="3" id="KW-1185">Reference proteome</keyword>
<dbReference type="EMBL" id="GL883093">
    <property type="protein sequence ID" value="EGG10940.1"/>
    <property type="molecule type" value="Genomic_DNA"/>
</dbReference>
<reference evidence="3" key="1">
    <citation type="journal article" date="2011" name="Proc. Natl. Acad. Sci. U.S.A.">
        <title>Obligate biotrophy features unraveled by the genomic analysis of rust fungi.</title>
        <authorList>
            <person name="Duplessis S."/>
            <person name="Cuomo C.A."/>
            <person name="Lin Y.-C."/>
            <person name="Aerts A."/>
            <person name="Tisserant E."/>
            <person name="Veneault-Fourrey C."/>
            <person name="Joly D.L."/>
            <person name="Hacquard S."/>
            <person name="Amselem J."/>
            <person name="Cantarel B.L."/>
            <person name="Chiu R."/>
            <person name="Coutinho P.M."/>
            <person name="Feau N."/>
            <person name="Field M."/>
            <person name="Frey P."/>
            <person name="Gelhaye E."/>
            <person name="Goldberg J."/>
            <person name="Grabherr M.G."/>
            <person name="Kodira C.D."/>
            <person name="Kohler A."/>
            <person name="Kuees U."/>
            <person name="Lindquist E.A."/>
            <person name="Lucas S.M."/>
            <person name="Mago R."/>
            <person name="Mauceli E."/>
            <person name="Morin E."/>
            <person name="Murat C."/>
            <person name="Pangilinan J.L."/>
            <person name="Park R."/>
            <person name="Pearson M."/>
            <person name="Quesneville H."/>
            <person name="Rouhier N."/>
            <person name="Sakthikumar S."/>
            <person name="Salamov A.A."/>
            <person name="Schmutz J."/>
            <person name="Selles B."/>
            <person name="Shapiro H."/>
            <person name="Tanguay P."/>
            <person name="Tuskan G.A."/>
            <person name="Henrissat B."/>
            <person name="Van de Peer Y."/>
            <person name="Rouze P."/>
            <person name="Ellis J.G."/>
            <person name="Dodds P.N."/>
            <person name="Schein J.E."/>
            <person name="Zhong S."/>
            <person name="Hamelin R.C."/>
            <person name="Grigoriev I.V."/>
            <person name="Szabo L.J."/>
            <person name="Martin F."/>
        </authorList>
    </citation>
    <scope>NUCLEOTIDE SEQUENCE [LARGE SCALE GENOMIC DNA]</scope>
    <source>
        <strain evidence="3">98AG31 / pathotype 3-4-7</strain>
    </source>
</reference>
<feature type="region of interest" description="Disordered" evidence="1">
    <location>
        <begin position="208"/>
        <end position="256"/>
    </location>
</feature>
<dbReference type="InParanoid" id="F4R987"/>